<dbReference type="PRINTS" id="PR01590">
    <property type="entry name" value="HTHFIS"/>
</dbReference>
<dbReference type="AlphaFoldDB" id="A0A2H0A3F0"/>
<feature type="domain" description="DNA binding HTH" evidence="1">
    <location>
        <begin position="8"/>
        <end position="47"/>
    </location>
</feature>
<gene>
    <name evidence="2" type="ORF">COX18_08550</name>
</gene>
<accession>A0A2H0A3F0</accession>
<evidence type="ECO:0000259" key="1">
    <source>
        <dbReference type="Pfam" id="PF02954"/>
    </source>
</evidence>
<dbReference type="Proteomes" id="UP000231067">
    <property type="component" value="Unassembled WGS sequence"/>
</dbReference>
<evidence type="ECO:0000313" key="2">
    <source>
        <dbReference type="EMBL" id="PIP39901.1"/>
    </source>
</evidence>
<comment type="caution">
    <text evidence="2">The sequence shown here is derived from an EMBL/GenBank/DDBJ whole genome shotgun (WGS) entry which is preliminary data.</text>
</comment>
<evidence type="ECO:0000313" key="3">
    <source>
        <dbReference type="Proteomes" id="UP000231067"/>
    </source>
</evidence>
<dbReference type="Pfam" id="PF02954">
    <property type="entry name" value="HTH_8"/>
    <property type="match status" value="1"/>
</dbReference>
<dbReference type="InterPro" id="IPR002197">
    <property type="entry name" value="HTH_Fis"/>
</dbReference>
<dbReference type="Gene3D" id="1.10.10.60">
    <property type="entry name" value="Homeodomain-like"/>
    <property type="match status" value="1"/>
</dbReference>
<dbReference type="SUPFAM" id="SSF46689">
    <property type="entry name" value="Homeodomain-like"/>
    <property type="match status" value="1"/>
</dbReference>
<dbReference type="InterPro" id="IPR009057">
    <property type="entry name" value="Homeodomain-like_sf"/>
</dbReference>
<name>A0A2H0A3F0_9BACT</name>
<dbReference type="GO" id="GO:0043565">
    <property type="term" value="F:sequence-specific DNA binding"/>
    <property type="evidence" value="ECO:0007669"/>
    <property type="project" value="InterPro"/>
</dbReference>
<sequence>MKTLKEIRDDFEQEYITTVLLANKGNITNTAKVLGLNRSYLYQKMEQIAIGG</sequence>
<protein>
    <recommendedName>
        <fullName evidence="1">DNA binding HTH domain-containing protein</fullName>
    </recommendedName>
</protein>
<proteinExistence type="predicted"/>
<reference evidence="2 3" key="1">
    <citation type="submission" date="2017-09" db="EMBL/GenBank/DDBJ databases">
        <title>Depth-based differentiation of microbial function through sediment-hosted aquifers and enrichment of novel symbionts in the deep terrestrial subsurface.</title>
        <authorList>
            <person name="Probst A.J."/>
            <person name="Ladd B."/>
            <person name="Jarett J.K."/>
            <person name="Geller-Mcgrath D.E."/>
            <person name="Sieber C.M."/>
            <person name="Emerson J.B."/>
            <person name="Anantharaman K."/>
            <person name="Thomas B.C."/>
            <person name="Malmstrom R."/>
            <person name="Stieglmeier M."/>
            <person name="Klingl A."/>
            <person name="Woyke T."/>
            <person name="Ryan C.M."/>
            <person name="Banfield J.F."/>
        </authorList>
    </citation>
    <scope>NUCLEOTIDE SEQUENCE [LARGE SCALE GENOMIC DNA]</scope>
    <source>
        <strain evidence="2">CG23_combo_of_CG06-09_8_20_14_all_40_23</strain>
    </source>
</reference>
<organism evidence="2 3">
    <name type="scientific">Candidatus Desantisbacteria bacterium CG23_combo_of_CG06-09_8_20_14_all_40_23</name>
    <dbReference type="NCBI Taxonomy" id="1974550"/>
    <lineage>
        <taxon>Bacteria</taxon>
        <taxon>Candidatus Desantisiibacteriota</taxon>
    </lineage>
</organism>
<dbReference type="EMBL" id="PCSH01000149">
    <property type="protein sequence ID" value="PIP39901.1"/>
    <property type="molecule type" value="Genomic_DNA"/>
</dbReference>